<keyword evidence="2" id="KW-1185">Reference proteome</keyword>
<evidence type="ECO:0000313" key="2">
    <source>
        <dbReference type="Proteomes" id="UP001642484"/>
    </source>
</evidence>
<feature type="non-terminal residue" evidence="1">
    <location>
        <position position="1"/>
    </location>
</feature>
<accession>A0ABP0N0Y2</accession>
<feature type="non-terminal residue" evidence="1">
    <location>
        <position position="77"/>
    </location>
</feature>
<organism evidence="1 2">
    <name type="scientific">Durusdinium trenchii</name>
    <dbReference type="NCBI Taxonomy" id="1381693"/>
    <lineage>
        <taxon>Eukaryota</taxon>
        <taxon>Sar</taxon>
        <taxon>Alveolata</taxon>
        <taxon>Dinophyceae</taxon>
        <taxon>Suessiales</taxon>
        <taxon>Symbiodiniaceae</taxon>
        <taxon>Durusdinium</taxon>
    </lineage>
</organism>
<evidence type="ECO:0000313" key="1">
    <source>
        <dbReference type="EMBL" id="CAK9057403.1"/>
    </source>
</evidence>
<dbReference type="Proteomes" id="UP001642484">
    <property type="component" value="Unassembled WGS sequence"/>
</dbReference>
<reference evidence="1 2" key="1">
    <citation type="submission" date="2024-02" db="EMBL/GenBank/DDBJ databases">
        <authorList>
            <person name="Chen Y."/>
            <person name="Shah S."/>
            <person name="Dougan E. K."/>
            <person name="Thang M."/>
            <person name="Chan C."/>
        </authorList>
    </citation>
    <scope>NUCLEOTIDE SEQUENCE [LARGE SCALE GENOMIC DNA]</scope>
</reference>
<dbReference type="EMBL" id="CAXAMN010021247">
    <property type="protein sequence ID" value="CAK9057403.1"/>
    <property type="molecule type" value="Genomic_DNA"/>
</dbReference>
<proteinExistence type="predicted"/>
<sequence length="77" mass="8359">KSEDHSLRDALFNEDTEKQMPQLFSKIQDEALSGLALDERQVADLSKALGIMARSGGKVRPGLTWGGETDSGVSECH</sequence>
<comment type="caution">
    <text evidence="1">The sequence shown here is derived from an EMBL/GenBank/DDBJ whole genome shotgun (WGS) entry which is preliminary data.</text>
</comment>
<name>A0ABP0N0Y2_9DINO</name>
<gene>
    <name evidence="1" type="ORF">CCMP2556_LOCUS28319</name>
</gene>
<protein>
    <submittedName>
        <fullName evidence="1">Uncharacterized protein</fullName>
    </submittedName>
</protein>